<dbReference type="GO" id="GO:0007018">
    <property type="term" value="P:microtubule-based movement"/>
    <property type="evidence" value="ECO:0007669"/>
    <property type="project" value="InterPro"/>
</dbReference>
<dbReference type="AlphaFoldDB" id="T1GXA3"/>
<dbReference type="EnsemblMetazoa" id="MESCA008446-RA">
    <property type="protein sequence ID" value="MESCA008446-PA"/>
    <property type="gene ID" value="MESCA008446"/>
</dbReference>
<evidence type="ECO:0000259" key="1">
    <source>
        <dbReference type="Pfam" id="PF18199"/>
    </source>
</evidence>
<keyword evidence="3" id="KW-1185">Reference proteome</keyword>
<reference evidence="3" key="1">
    <citation type="submission" date="2013-02" db="EMBL/GenBank/DDBJ databases">
        <authorList>
            <person name="Hughes D."/>
        </authorList>
    </citation>
    <scope>NUCLEOTIDE SEQUENCE</scope>
    <source>
        <strain>Durham</strain>
        <strain evidence="3">NC isolate 2 -- Noor lab</strain>
    </source>
</reference>
<organism evidence="2 3">
    <name type="scientific">Megaselia scalaris</name>
    <name type="common">Humpbacked fly</name>
    <name type="synonym">Phora scalaris</name>
    <dbReference type="NCBI Taxonomy" id="36166"/>
    <lineage>
        <taxon>Eukaryota</taxon>
        <taxon>Metazoa</taxon>
        <taxon>Ecdysozoa</taxon>
        <taxon>Arthropoda</taxon>
        <taxon>Hexapoda</taxon>
        <taxon>Insecta</taxon>
        <taxon>Pterygota</taxon>
        <taxon>Neoptera</taxon>
        <taxon>Endopterygota</taxon>
        <taxon>Diptera</taxon>
        <taxon>Brachycera</taxon>
        <taxon>Muscomorpha</taxon>
        <taxon>Platypezoidea</taxon>
        <taxon>Phoridae</taxon>
        <taxon>Megaseliini</taxon>
        <taxon>Megaselia</taxon>
    </lineage>
</organism>
<dbReference type="OMA" id="VKWMSKS"/>
<dbReference type="Gene3D" id="3.10.490.20">
    <property type="match status" value="1"/>
</dbReference>
<dbReference type="GO" id="GO:0045505">
    <property type="term" value="F:dynein intermediate chain binding"/>
    <property type="evidence" value="ECO:0007669"/>
    <property type="project" value="InterPro"/>
</dbReference>
<dbReference type="HOGENOM" id="CLU_2216485_0_0_1"/>
<proteinExistence type="predicted"/>
<feature type="domain" description="Dynein heavy chain C-terminal" evidence="1">
    <location>
        <begin position="1"/>
        <end position="106"/>
    </location>
</feature>
<dbReference type="PANTHER" id="PTHR22878:SF70">
    <property type="entry name" value="DYNEIN HEAVY CHAIN 2, AXONEMAL"/>
    <property type="match status" value="1"/>
</dbReference>
<sequence>MTPELEVIIQSMNYKKIPVKWMSKSYPSLKTLGSYITDFVARLNWLQKWYDVGKPPTFWISGFFFTQAFLTGAMQNYARKYEIPIDTLTFDFQILTVKTKAHPAEDG</sequence>
<dbReference type="Gene3D" id="1.20.1270.280">
    <property type="match status" value="1"/>
</dbReference>
<name>T1GXA3_MEGSC</name>
<dbReference type="InterPro" id="IPR041228">
    <property type="entry name" value="Dynein_C"/>
</dbReference>
<dbReference type="GO" id="GO:0030286">
    <property type="term" value="C:dynein complex"/>
    <property type="evidence" value="ECO:0007669"/>
    <property type="project" value="InterPro"/>
</dbReference>
<evidence type="ECO:0000313" key="2">
    <source>
        <dbReference type="EnsemblMetazoa" id="MESCA008446-PA"/>
    </source>
</evidence>
<dbReference type="Pfam" id="PF18199">
    <property type="entry name" value="Dynein_C"/>
    <property type="match status" value="1"/>
</dbReference>
<dbReference type="InterPro" id="IPR043160">
    <property type="entry name" value="Dynein_C_barrel"/>
</dbReference>
<reference evidence="2" key="2">
    <citation type="submission" date="2015-06" db="UniProtKB">
        <authorList>
            <consortium name="EnsemblMetazoa"/>
        </authorList>
    </citation>
    <scope>IDENTIFICATION</scope>
</reference>
<dbReference type="GO" id="GO:0051959">
    <property type="term" value="F:dynein light intermediate chain binding"/>
    <property type="evidence" value="ECO:0007669"/>
    <property type="project" value="InterPro"/>
</dbReference>
<dbReference type="EMBL" id="CAQQ02023815">
    <property type="status" value="NOT_ANNOTATED_CDS"/>
    <property type="molecule type" value="Genomic_DNA"/>
</dbReference>
<dbReference type="STRING" id="36166.T1GXA3"/>
<protein>
    <recommendedName>
        <fullName evidence="1">Dynein heavy chain C-terminal domain-containing protein</fullName>
    </recommendedName>
</protein>
<evidence type="ECO:0000313" key="3">
    <source>
        <dbReference type="Proteomes" id="UP000015102"/>
    </source>
</evidence>
<accession>T1GXA3</accession>
<dbReference type="Proteomes" id="UP000015102">
    <property type="component" value="Unassembled WGS sequence"/>
</dbReference>
<dbReference type="InterPro" id="IPR026983">
    <property type="entry name" value="DHC"/>
</dbReference>
<dbReference type="PANTHER" id="PTHR22878">
    <property type="entry name" value="DYNEIN HEAVY CHAIN 6, AXONEMAL-LIKE-RELATED"/>
    <property type="match status" value="1"/>
</dbReference>